<evidence type="ECO:0000313" key="1">
    <source>
        <dbReference type="EMBL" id="OYQ36822.1"/>
    </source>
</evidence>
<dbReference type="OrthoDB" id="7427781at2"/>
<evidence type="ECO:0008006" key="3">
    <source>
        <dbReference type="Google" id="ProtNLM"/>
    </source>
</evidence>
<keyword evidence="2" id="KW-1185">Reference proteome</keyword>
<name>A0A255Z5W3_9PROT</name>
<comment type="caution">
    <text evidence="1">The sequence shown here is derived from an EMBL/GenBank/DDBJ whole genome shotgun (WGS) entry which is preliminary data.</text>
</comment>
<sequence length="106" mass="11677">MTAQPLFVTGNTFPVKDQLRALGCRWNADHKAWTTTDPATLEKANAVVAAGGLKAELMGSASPAAAGSRYRSSRRCRECKETIRHSRYFQARDGLCGECAFNEFDY</sequence>
<proteinExistence type="predicted"/>
<protein>
    <recommendedName>
        <fullName evidence="3">DUF5710 domain-containing protein</fullName>
    </recommendedName>
</protein>
<organism evidence="1 2">
    <name type="scientific">Niveispirillum lacus</name>
    <dbReference type="NCBI Taxonomy" id="1981099"/>
    <lineage>
        <taxon>Bacteria</taxon>
        <taxon>Pseudomonadati</taxon>
        <taxon>Pseudomonadota</taxon>
        <taxon>Alphaproteobacteria</taxon>
        <taxon>Rhodospirillales</taxon>
        <taxon>Azospirillaceae</taxon>
        <taxon>Niveispirillum</taxon>
    </lineage>
</organism>
<dbReference type="Proteomes" id="UP000216998">
    <property type="component" value="Unassembled WGS sequence"/>
</dbReference>
<dbReference type="RefSeq" id="WP_094453733.1">
    <property type="nucleotide sequence ID" value="NZ_NOXU01000020.1"/>
</dbReference>
<dbReference type="EMBL" id="NOXU01000020">
    <property type="protein sequence ID" value="OYQ36822.1"/>
    <property type="molecule type" value="Genomic_DNA"/>
</dbReference>
<evidence type="ECO:0000313" key="2">
    <source>
        <dbReference type="Proteomes" id="UP000216998"/>
    </source>
</evidence>
<reference evidence="1 2" key="1">
    <citation type="submission" date="2017-07" db="EMBL/GenBank/DDBJ databases">
        <title>Niveispirillum cyanobacteriorum sp. nov., isolated from cyanobacterial aggregates in a eutrophic lake.</title>
        <authorList>
            <person name="Cai H."/>
        </authorList>
    </citation>
    <scope>NUCLEOTIDE SEQUENCE [LARGE SCALE GENOMIC DNA]</scope>
    <source>
        <strain evidence="2">TH1-14</strain>
    </source>
</reference>
<accession>A0A255Z5W3</accession>
<gene>
    <name evidence="1" type="ORF">CHU95_03355</name>
</gene>
<dbReference type="AlphaFoldDB" id="A0A255Z5W3"/>